<sequence>MQPNHAIESKEDLLKHFGSSKKLEILDLEQMENLLKMNVPPEVWEDASNRNLLSFGQEFVQETKEFKFNGRRIEYIYLISFLTNLTELDLSKNYISDISSISKLKNLKNLYLSCNRIEDISALQHLPDLIHLYLSYNNLTSYTLALPHLVELLLSGNKLQNKSGLQHLPKLKDLHLYATETTDLRTIPHQLFNLKVIFSIEQYYRNIISFQLHRFVKFKLRLQQIAIKYYASQILHLTNRIKYF</sequence>
<accession>A0AA86R280</accession>
<keyword evidence="5" id="KW-1185">Reference proteome</keyword>
<dbReference type="SUPFAM" id="SSF52058">
    <property type="entry name" value="L domain-like"/>
    <property type="match status" value="1"/>
</dbReference>
<dbReference type="Proteomes" id="UP001642409">
    <property type="component" value="Unassembled WGS sequence"/>
</dbReference>
<dbReference type="EMBL" id="CAXDID020000624">
    <property type="protein sequence ID" value="CAL6107004.1"/>
    <property type="molecule type" value="Genomic_DNA"/>
</dbReference>
<comment type="caution">
    <text evidence="3">The sequence shown here is derived from an EMBL/GenBank/DDBJ whole genome shotgun (WGS) entry which is preliminary data.</text>
</comment>
<dbReference type="SMART" id="SM00369">
    <property type="entry name" value="LRR_TYP"/>
    <property type="match status" value="4"/>
</dbReference>
<dbReference type="InterPro" id="IPR032675">
    <property type="entry name" value="LRR_dom_sf"/>
</dbReference>
<evidence type="ECO:0000313" key="3">
    <source>
        <dbReference type="EMBL" id="CAI9970334.1"/>
    </source>
</evidence>
<reference evidence="3" key="1">
    <citation type="submission" date="2023-06" db="EMBL/GenBank/DDBJ databases">
        <authorList>
            <person name="Kurt Z."/>
        </authorList>
    </citation>
    <scope>NUCLEOTIDE SEQUENCE</scope>
</reference>
<proteinExistence type="predicted"/>
<name>A0AA86R280_9EUKA</name>
<organism evidence="3">
    <name type="scientific">Hexamita inflata</name>
    <dbReference type="NCBI Taxonomy" id="28002"/>
    <lineage>
        <taxon>Eukaryota</taxon>
        <taxon>Metamonada</taxon>
        <taxon>Diplomonadida</taxon>
        <taxon>Hexamitidae</taxon>
        <taxon>Hexamitinae</taxon>
        <taxon>Hexamita</taxon>
    </lineage>
</organism>
<dbReference type="SMART" id="SM00365">
    <property type="entry name" value="LRR_SD22"/>
    <property type="match status" value="3"/>
</dbReference>
<gene>
    <name evidence="3" type="ORF">HINF_LOCUS57979</name>
    <name evidence="4" type="ORF">HINF_LOCUS74167</name>
</gene>
<evidence type="ECO:0000256" key="2">
    <source>
        <dbReference type="ARBA" id="ARBA00022737"/>
    </source>
</evidence>
<dbReference type="InterPro" id="IPR001611">
    <property type="entry name" value="Leu-rich_rpt"/>
</dbReference>
<dbReference type="EMBL" id="CATOUU010001069">
    <property type="protein sequence ID" value="CAI9970334.1"/>
    <property type="molecule type" value="Genomic_DNA"/>
</dbReference>
<dbReference type="AlphaFoldDB" id="A0AA86R280"/>
<protein>
    <submittedName>
        <fullName evidence="3">Uncharacterized protein</fullName>
    </submittedName>
</protein>
<dbReference type="Pfam" id="PF12799">
    <property type="entry name" value="LRR_4"/>
    <property type="match status" value="1"/>
</dbReference>
<evidence type="ECO:0000313" key="5">
    <source>
        <dbReference type="Proteomes" id="UP001642409"/>
    </source>
</evidence>
<dbReference type="InterPro" id="IPR025875">
    <property type="entry name" value="Leu-rich_rpt_4"/>
</dbReference>
<dbReference type="PANTHER" id="PTHR46652:SF3">
    <property type="entry name" value="LEUCINE-RICH REPEAT-CONTAINING PROTEIN 9"/>
    <property type="match status" value="1"/>
</dbReference>
<dbReference type="Gene3D" id="3.80.10.10">
    <property type="entry name" value="Ribonuclease Inhibitor"/>
    <property type="match status" value="1"/>
</dbReference>
<evidence type="ECO:0000313" key="4">
    <source>
        <dbReference type="EMBL" id="CAL6107004.1"/>
    </source>
</evidence>
<dbReference type="InterPro" id="IPR050836">
    <property type="entry name" value="SDS22/Internalin_LRR"/>
</dbReference>
<keyword evidence="2" id="KW-0677">Repeat</keyword>
<dbReference type="InterPro" id="IPR003591">
    <property type="entry name" value="Leu-rich_rpt_typical-subtyp"/>
</dbReference>
<dbReference type="PROSITE" id="PS51450">
    <property type="entry name" value="LRR"/>
    <property type="match status" value="3"/>
</dbReference>
<evidence type="ECO:0000256" key="1">
    <source>
        <dbReference type="ARBA" id="ARBA00022614"/>
    </source>
</evidence>
<keyword evidence="1" id="KW-0433">Leucine-rich repeat</keyword>
<reference evidence="4 5" key="2">
    <citation type="submission" date="2024-07" db="EMBL/GenBank/DDBJ databases">
        <authorList>
            <person name="Akdeniz Z."/>
        </authorList>
    </citation>
    <scope>NUCLEOTIDE SEQUENCE [LARGE SCALE GENOMIC DNA]</scope>
</reference>
<dbReference type="PANTHER" id="PTHR46652">
    <property type="entry name" value="LEUCINE-RICH REPEAT AND IQ DOMAIN-CONTAINING PROTEIN 1-RELATED"/>
    <property type="match status" value="1"/>
</dbReference>